<feature type="region of interest" description="Disordered" evidence="1">
    <location>
        <begin position="159"/>
        <end position="183"/>
    </location>
</feature>
<accession>A0A8H5FSY3</accession>
<keyword evidence="3" id="KW-1185">Reference proteome</keyword>
<feature type="compositionally biased region" description="Polar residues" evidence="1">
    <location>
        <begin position="299"/>
        <end position="316"/>
    </location>
</feature>
<gene>
    <name evidence="2" type="ORF">D9756_010649</name>
</gene>
<feature type="region of interest" description="Disordered" evidence="1">
    <location>
        <begin position="233"/>
        <end position="283"/>
    </location>
</feature>
<feature type="region of interest" description="Disordered" evidence="1">
    <location>
        <begin position="50"/>
        <end position="90"/>
    </location>
</feature>
<feature type="region of interest" description="Disordered" evidence="1">
    <location>
        <begin position="299"/>
        <end position="363"/>
    </location>
</feature>
<feature type="compositionally biased region" description="Polar residues" evidence="1">
    <location>
        <begin position="346"/>
        <end position="362"/>
    </location>
</feature>
<feature type="compositionally biased region" description="Low complexity" evidence="1">
    <location>
        <begin position="120"/>
        <end position="132"/>
    </location>
</feature>
<reference evidence="2 3" key="1">
    <citation type="journal article" date="2020" name="ISME J.">
        <title>Uncovering the hidden diversity of litter-decomposition mechanisms in mushroom-forming fungi.</title>
        <authorList>
            <person name="Floudas D."/>
            <person name="Bentzer J."/>
            <person name="Ahren D."/>
            <person name="Johansson T."/>
            <person name="Persson P."/>
            <person name="Tunlid A."/>
        </authorList>
    </citation>
    <scope>NUCLEOTIDE SEQUENCE [LARGE SCALE GENOMIC DNA]</scope>
    <source>
        <strain evidence="2 3">CBS 146.42</strain>
    </source>
</reference>
<comment type="caution">
    <text evidence="2">The sequence shown here is derived from an EMBL/GenBank/DDBJ whole genome shotgun (WGS) entry which is preliminary data.</text>
</comment>
<proteinExistence type="predicted"/>
<feature type="region of interest" description="Disordered" evidence="1">
    <location>
        <begin position="112"/>
        <end position="134"/>
    </location>
</feature>
<feature type="compositionally biased region" description="Polar residues" evidence="1">
    <location>
        <begin position="233"/>
        <end position="262"/>
    </location>
</feature>
<sequence>MPSISFQGAKNFTISGGNFGDIAGSVSNYNFGNGFEFTRVDNYADCIDAASPDTTRHLPSRRRYNPDQRRSTASPPPGARIASVPHRSDSAPAPQAIVWLSSPLRSPIIHDRAIDQPDGSFPSSPTSSTVSSLMEYSTPPTEHITISDVTQVVQQFNDTYLDSTPPTKSPSLNGRSAPTSQDGSSEILNEALAHVHVQTQEQPAVPDNTRGSENEPPSMSARVVDTARMIRSEQVNQPPLVQSRPSRQTEPNNIFLQPTPNHNPVANPRGPPPPVPPRPATLSLAPMGTVALDATSGLQFSNQPIPRTSSPVSMQAAQEDPAARVQRHDMSGKNGAENRSAPRLQPSGSNPLTAAQRSSNTMVEEPATTALAGLGNAQDDSAPLAGTPTLSTITELSATEIASDTQPHWTTNSIESWVDSIKSGGEDLQRQEEWRVNSQSPYTLKDSQHACRKSLNVDPRQLPTASHFPKIPCYGHYTDRFSSGLWSIPTQQFPVHHPYFAPYSVSGFPLNPSTLYRDPYGGPVFFAPWSGV</sequence>
<name>A0A8H5FSY3_9AGAR</name>
<organism evidence="2 3">
    <name type="scientific">Leucocoprinus leucothites</name>
    <dbReference type="NCBI Taxonomy" id="201217"/>
    <lineage>
        <taxon>Eukaryota</taxon>
        <taxon>Fungi</taxon>
        <taxon>Dikarya</taxon>
        <taxon>Basidiomycota</taxon>
        <taxon>Agaricomycotina</taxon>
        <taxon>Agaricomycetes</taxon>
        <taxon>Agaricomycetidae</taxon>
        <taxon>Agaricales</taxon>
        <taxon>Agaricineae</taxon>
        <taxon>Agaricaceae</taxon>
        <taxon>Leucocoprinus</taxon>
    </lineage>
</organism>
<dbReference type="Proteomes" id="UP000559027">
    <property type="component" value="Unassembled WGS sequence"/>
</dbReference>
<evidence type="ECO:0000256" key="1">
    <source>
        <dbReference type="SAM" id="MobiDB-lite"/>
    </source>
</evidence>
<protein>
    <submittedName>
        <fullName evidence="2">Uncharacterized protein</fullName>
    </submittedName>
</protein>
<dbReference type="EMBL" id="JAACJO010000024">
    <property type="protein sequence ID" value="KAF5347607.1"/>
    <property type="molecule type" value="Genomic_DNA"/>
</dbReference>
<dbReference type="AlphaFoldDB" id="A0A8H5FSY3"/>
<feature type="compositionally biased region" description="Pro residues" evidence="1">
    <location>
        <begin position="269"/>
        <end position="279"/>
    </location>
</feature>
<dbReference type="OrthoDB" id="3131693at2759"/>
<evidence type="ECO:0000313" key="2">
    <source>
        <dbReference type="EMBL" id="KAF5347607.1"/>
    </source>
</evidence>
<evidence type="ECO:0000313" key="3">
    <source>
        <dbReference type="Proteomes" id="UP000559027"/>
    </source>
</evidence>
<feature type="region of interest" description="Disordered" evidence="1">
    <location>
        <begin position="198"/>
        <end position="219"/>
    </location>
</feature>